<organism evidence="1">
    <name type="scientific">Neisseria meningitidis alpha153</name>
    <dbReference type="NCBI Taxonomy" id="663926"/>
    <lineage>
        <taxon>Bacteria</taxon>
        <taxon>Pseudomonadati</taxon>
        <taxon>Pseudomonadota</taxon>
        <taxon>Betaproteobacteria</taxon>
        <taxon>Neisseriales</taxon>
        <taxon>Neisseriaceae</taxon>
        <taxon>Neisseria</taxon>
    </lineage>
</organism>
<gene>
    <name evidence="1" type="primary">murine hepatitis virus</name>
    <name evidence="1" type="ORF">NME_2284</name>
</gene>
<dbReference type="EMBL" id="AM889137">
    <property type="protein sequence ID" value="CBA09507.1"/>
    <property type="molecule type" value="Genomic_DNA"/>
</dbReference>
<keyword evidence="1" id="KW-0449">Lipoprotein</keyword>
<dbReference type="AlphaFoldDB" id="C6SG64"/>
<reference evidence="1" key="1">
    <citation type="journal article" date="2008" name="Proc. Natl. Acad. Sci. U.S.A.">
        <title>Whole-genome comparison of disease and carriage strains provides insights into virulence evolution in Neisseria meningitidis.</title>
        <authorList>
            <person name="Schoen C."/>
            <person name="Blom J."/>
            <person name="Claus H."/>
            <person name="Schramm-Glueck A."/>
            <person name="Brandt P."/>
            <person name="Mueller T."/>
            <person name="Goesmann A."/>
            <person name="Joseph B."/>
            <person name="Konietzny S."/>
            <person name="Kurzai O."/>
            <person name="Schmitt C."/>
            <person name="Friedrich T."/>
            <person name="Linke B."/>
            <person name="Vogel U."/>
            <person name="Frosch M."/>
        </authorList>
    </citation>
    <scope>NUCLEOTIDE SEQUENCE</scope>
    <source>
        <strain evidence="1">Alpha153</strain>
    </source>
</reference>
<protein>
    <submittedName>
        <fullName evidence="1">Putative lipoprotein</fullName>
    </submittedName>
</protein>
<name>C6SG64_NEIME</name>
<evidence type="ECO:0000313" key="1">
    <source>
        <dbReference type="EMBL" id="CBA09507.1"/>
    </source>
</evidence>
<dbReference type="PROSITE" id="PS51257">
    <property type="entry name" value="PROKAR_LIPOPROTEIN"/>
    <property type="match status" value="1"/>
</dbReference>
<proteinExistence type="predicted"/>
<accession>C6SG64</accession>
<sequence>MEIRAIKYTAMAALLAFTVAGCRLAGWYECSSLSGWCKPRKPAAIDFWDIGGESPPSLEDYEIPLSDGNRSVRANEYESAQQSYFYRKIRKFEACGLDWRTRDGKPLIETFKQEGFDCLKK</sequence>